<gene>
    <name evidence="3" type="ORF">Asi02nite_54360</name>
</gene>
<keyword evidence="4" id="KW-1185">Reference proteome</keyword>
<name>A0ABQ4CXA8_9ACTN</name>
<evidence type="ECO:0000259" key="1">
    <source>
        <dbReference type="Pfam" id="PF08044"/>
    </source>
</evidence>
<evidence type="ECO:0000259" key="2">
    <source>
        <dbReference type="Pfam" id="PF09922"/>
    </source>
</evidence>
<dbReference type="EMBL" id="BONE01000050">
    <property type="protein sequence ID" value="GIF75918.1"/>
    <property type="molecule type" value="Genomic_DNA"/>
</dbReference>
<feature type="domain" description="Cell wall-active antibiotics response LiaF-like C-terminal" evidence="2">
    <location>
        <begin position="98"/>
        <end position="160"/>
    </location>
</feature>
<dbReference type="InterPro" id="IPR012551">
    <property type="entry name" value="DUF1707_SHOCT-like"/>
</dbReference>
<dbReference type="PANTHER" id="PTHR40763:SF4">
    <property type="entry name" value="DUF1707 DOMAIN-CONTAINING PROTEIN"/>
    <property type="match status" value="1"/>
</dbReference>
<proteinExistence type="predicted"/>
<reference evidence="3 4" key="1">
    <citation type="submission" date="2021-01" db="EMBL/GenBank/DDBJ databases">
        <title>Whole genome shotgun sequence of Asanoa siamensis NBRC 107932.</title>
        <authorList>
            <person name="Komaki H."/>
            <person name="Tamura T."/>
        </authorList>
    </citation>
    <scope>NUCLEOTIDE SEQUENCE [LARGE SCALE GENOMIC DNA]</scope>
    <source>
        <strain evidence="3 4">NBRC 107932</strain>
    </source>
</reference>
<dbReference type="RefSeq" id="WP_203716759.1">
    <property type="nucleotide sequence ID" value="NZ_BONE01000050.1"/>
</dbReference>
<sequence>MELEPRNEPDRLRVSDREREQIVELLGQATTEGRLTLDEYTERVGAAHAAQTRGELARVTDDLPVAAAPLPVQRPGAAPVSTAQERLVAVFGNETRKGHWIVPAHLEARSVFGDCHLEMQEAQLQAQVTTIDATAVFGSVTIFVPEGVEVRMSGRAVFGSKESKLRGTPPPGAPVLDVRCNVVFGSVTVRLPKRRWFSD</sequence>
<organism evidence="3 4">
    <name type="scientific">Asanoa siamensis</name>
    <dbReference type="NCBI Taxonomy" id="926357"/>
    <lineage>
        <taxon>Bacteria</taxon>
        <taxon>Bacillati</taxon>
        <taxon>Actinomycetota</taxon>
        <taxon>Actinomycetes</taxon>
        <taxon>Micromonosporales</taxon>
        <taxon>Micromonosporaceae</taxon>
        <taxon>Asanoa</taxon>
    </lineage>
</organism>
<protein>
    <recommendedName>
        <fullName evidence="5">Cell wall-active antibiotic response 4TMS protein YvqF</fullName>
    </recommendedName>
</protein>
<dbReference type="Proteomes" id="UP000604117">
    <property type="component" value="Unassembled WGS sequence"/>
</dbReference>
<feature type="domain" description="DUF1707" evidence="1">
    <location>
        <begin position="12"/>
        <end position="64"/>
    </location>
</feature>
<comment type="caution">
    <text evidence="3">The sequence shown here is derived from an EMBL/GenBank/DDBJ whole genome shotgun (WGS) entry which is preliminary data.</text>
</comment>
<dbReference type="InterPro" id="IPR024425">
    <property type="entry name" value="LiaF-like_C"/>
</dbReference>
<accession>A0ABQ4CXA8</accession>
<dbReference type="Pfam" id="PF08044">
    <property type="entry name" value="DUF1707"/>
    <property type="match status" value="1"/>
</dbReference>
<evidence type="ECO:0000313" key="3">
    <source>
        <dbReference type="EMBL" id="GIF75918.1"/>
    </source>
</evidence>
<evidence type="ECO:0008006" key="5">
    <source>
        <dbReference type="Google" id="ProtNLM"/>
    </source>
</evidence>
<dbReference type="Pfam" id="PF09922">
    <property type="entry name" value="LiaF-like_C"/>
    <property type="match status" value="1"/>
</dbReference>
<evidence type="ECO:0000313" key="4">
    <source>
        <dbReference type="Proteomes" id="UP000604117"/>
    </source>
</evidence>
<dbReference type="PANTHER" id="PTHR40763">
    <property type="entry name" value="MEMBRANE PROTEIN-RELATED"/>
    <property type="match status" value="1"/>
</dbReference>